<comment type="subcellular location">
    <subcellularLocation>
        <location evidence="1">Cytoplasm</location>
    </subcellularLocation>
</comment>
<dbReference type="GO" id="GO:0003677">
    <property type="term" value="F:DNA binding"/>
    <property type="evidence" value="ECO:0007669"/>
    <property type="project" value="UniProtKB-UniRule"/>
</dbReference>
<dbReference type="Gene3D" id="1.10.443.10">
    <property type="entry name" value="Intergrase catalytic core"/>
    <property type="match status" value="1"/>
</dbReference>
<protein>
    <submittedName>
        <fullName evidence="13">Integrase/recombinase, XerC/CodV family</fullName>
    </submittedName>
</protein>
<dbReference type="InterPro" id="IPR010998">
    <property type="entry name" value="Integrase_recombinase_N"/>
</dbReference>
<dbReference type="InterPro" id="IPR013762">
    <property type="entry name" value="Integrase-like_cat_sf"/>
</dbReference>
<dbReference type="SUPFAM" id="SSF56349">
    <property type="entry name" value="DNA breaking-rejoining enzymes"/>
    <property type="match status" value="1"/>
</dbReference>
<keyword evidence="7" id="KW-0233">DNA recombination</keyword>
<evidence type="ECO:0000256" key="3">
    <source>
        <dbReference type="ARBA" id="ARBA00022618"/>
    </source>
</evidence>
<dbReference type="InterPro" id="IPR044068">
    <property type="entry name" value="CB"/>
</dbReference>
<evidence type="ECO:0000256" key="2">
    <source>
        <dbReference type="ARBA" id="ARBA00022490"/>
    </source>
</evidence>
<dbReference type="Pfam" id="PF02899">
    <property type="entry name" value="Phage_int_SAM_1"/>
    <property type="match status" value="1"/>
</dbReference>
<dbReference type="InterPro" id="IPR011010">
    <property type="entry name" value="DNA_brk_join_enz"/>
</dbReference>
<dbReference type="GO" id="GO:0005737">
    <property type="term" value="C:cytoplasm"/>
    <property type="evidence" value="ECO:0007669"/>
    <property type="project" value="UniProtKB-SubCell"/>
</dbReference>
<name>K0NPH5_DESTT</name>
<dbReference type="PROSITE" id="PS51900">
    <property type="entry name" value="CB"/>
    <property type="match status" value="1"/>
</dbReference>
<dbReference type="PANTHER" id="PTHR30349:SF77">
    <property type="entry name" value="TYROSINE RECOMBINASE XERC"/>
    <property type="match status" value="1"/>
</dbReference>
<dbReference type="Proteomes" id="UP000007347">
    <property type="component" value="Chromosome"/>
</dbReference>
<dbReference type="InterPro" id="IPR050090">
    <property type="entry name" value="Tyrosine_recombinase_XerCD"/>
</dbReference>
<dbReference type="AlphaFoldDB" id="K0NPH5"/>
<dbReference type="GO" id="GO:0051301">
    <property type="term" value="P:cell division"/>
    <property type="evidence" value="ECO:0007669"/>
    <property type="project" value="UniProtKB-KW"/>
</dbReference>
<organism evidence="13 14">
    <name type="scientific">Desulfobacula toluolica (strain DSM 7467 / Tol2)</name>
    <dbReference type="NCBI Taxonomy" id="651182"/>
    <lineage>
        <taxon>Bacteria</taxon>
        <taxon>Pseudomonadati</taxon>
        <taxon>Thermodesulfobacteriota</taxon>
        <taxon>Desulfobacteria</taxon>
        <taxon>Desulfobacterales</taxon>
        <taxon>Desulfobacteraceae</taxon>
        <taxon>Desulfobacula</taxon>
    </lineage>
</organism>
<keyword evidence="5" id="KW-0229">DNA integration</keyword>
<dbReference type="GO" id="GO:0015074">
    <property type="term" value="P:DNA integration"/>
    <property type="evidence" value="ECO:0007669"/>
    <property type="project" value="UniProtKB-KW"/>
</dbReference>
<dbReference type="InterPro" id="IPR004107">
    <property type="entry name" value="Integrase_SAM-like_N"/>
</dbReference>
<dbReference type="EMBL" id="FO203503">
    <property type="protein sequence ID" value="CCK80748.1"/>
    <property type="molecule type" value="Genomic_DNA"/>
</dbReference>
<feature type="domain" description="Core-binding (CB)" evidence="11">
    <location>
        <begin position="1"/>
        <end position="83"/>
    </location>
</feature>
<dbReference type="OrthoDB" id="9801717at2"/>
<reference evidence="13 14" key="1">
    <citation type="journal article" date="2013" name="Environ. Microbiol.">
        <title>Complete genome, catabolic sub-proteomes and key-metabolites of Desulfobacula toluolica Tol2, a marine, aromatic compound-degrading, sulfate-reducing bacterium.</title>
        <authorList>
            <person name="Wohlbrand L."/>
            <person name="Jacob J.H."/>
            <person name="Kube M."/>
            <person name="Mussmann M."/>
            <person name="Jarling R."/>
            <person name="Beck A."/>
            <person name="Amann R."/>
            <person name="Wilkes H."/>
            <person name="Reinhardt R."/>
            <person name="Rabus R."/>
        </authorList>
    </citation>
    <scope>NUCLEOTIDE SEQUENCE [LARGE SCALE GENOMIC DNA]</scope>
    <source>
        <strain evidence="14">DSM 7467 / Tol2</strain>
        <strain evidence="13">Tol2</strain>
    </source>
</reference>
<dbReference type="PANTHER" id="PTHR30349">
    <property type="entry name" value="PHAGE INTEGRASE-RELATED"/>
    <property type="match status" value="1"/>
</dbReference>
<keyword evidence="2" id="KW-0963">Cytoplasm</keyword>
<dbReference type="RefSeq" id="WP_014958054.1">
    <property type="nucleotide sequence ID" value="NC_018645.1"/>
</dbReference>
<evidence type="ECO:0000313" key="14">
    <source>
        <dbReference type="Proteomes" id="UP000007347"/>
    </source>
</evidence>
<accession>K0NPH5</accession>
<evidence type="ECO:0000256" key="5">
    <source>
        <dbReference type="ARBA" id="ARBA00022908"/>
    </source>
</evidence>
<dbReference type="STRING" id="651182.TOL2_C25890"/>
<keyword evidence="6 9" id="KW-0238">DNA-binding</keyword>
<evidence type="ECO:0000256" key="9">
    <source>
        <dbReference type="PROSITE-ProRule" id="PRU01248"/>
    </source>
</evidence>
<evidence type="ECO:0000313" key="13">
    <source>
        <dbReference type="EMBL" id="CCK80757.1"/>
    </source>
</evidence>
<dbReference type="PROSITE" id="PS51898">
    <property type="entry name" value="TYR_RECOMBINASE"/>
    <property type="match status" value="1"/>
</dbReference>
<evidence type="ECO:0000256" key="7">
    <source>
        <dbReference type="ARBA" id="ARBA00023172"/>
    </source>
</evidence>
<evidence type="ECO:0000256" key="4">
    <source>
        <dbReference type="ARBA" id="ARBA00022829"/>
    </source>
</evidence>
<dbReference type="EMBL" id="FO203503">
    <property type="protein sequence ID" value="CCK80757.1"/>
    <property type="molecule type" value="Genomic_DNA"/>
</dbReference>
<dbReference type="InterPro" id="IPR002104">
    <property type="entry name" value="Integrase_catalytic"/>
</dbReference>
<dbReference type="GO" id="GO:0006310">
    <property type="term" value="P:DNA recombination"/>
    <property type="evidence" value="ECO:0007669"/>
    <property type="project" value="UniProtKB-KW"/>
</dbReference>
<evidence type="ECO:0000259" key="11">
    <source>
        <dbReference type="PROSITE" id="PS51900"/>
    </source>
</evidence>
<keyword evidence="8" id="KW-0131">Cell cycle</keyword>
<evidence type="ECO:0000259" key="10">
    <source>
        <dbReference type="PROSITE" id="PS51898"/>
    </source>
</evidence>
<keyword evidence="4" id="KW-0159">Chromosome partition</keyword>
<dbReference type="Gene3D" id="1.10.150.130">
    <property type="match status" value="1"/>
</dbReference>
<dbReference type="HOGENOM" id="CLU_027562_9_2_7"/>
<sequence>MLEIKIDHFLDYCKVSNFATRSIQSLRVRLNEFARFLDKVPVDSLQAISYKHLKEFITQYQSPSIHVRKARIWSLRQFYHFLKMNGWIKINIASDFPYPKIEKTIPHFLTIEEFNTLLTFFYRLASDTAGYRNLVMIMMLGLLGLRLSSVLCLNIEDVDIETGLLQITEKGGKQRPLIMPKVLCHILDQYFSFLNEEQGPLFLSKRNKRLSPRTLRDIFQKAADSLDIDKYFHAHLFRHTAATHLNKVSDPEITRHVLGHVRSNSTRKYTHLNPDQYAVYMQVHPYMGLNAEVSP</sequence>
<dbReference type="Pfam" id="PF00589">
    <property type="entry name" value="Phage_integrase"/>
    <property type="match status" value="1"/>
</dbReference>
<keyword evidence="3" id="KW-0132">Cell division</keyword>
<dbReference type="KEGG" id="dto:TOL2_C25980"/>
<keyword evidence="14" id="KW-1185">Reference proteome</keyword>
<evidence type="ECO:0000256" key="8">
    <source>
        <dbReference type="ARBA" id="ARBA00023306"/>
    </source>
</evidence>
<evidence type="ECO:0000313" key="12">
    <source>
        <dbReference type="EMBL" id="CCK80748.1"/>
    </source>
</evidence>
<feature type="domain" description="Tyr recombinase" evidence="10">
    <location>
        <begin position="104"/>
        <end position="282"/>
    </location>
</feature>
<proteinExistence type="predicted"/>
<dbReference type="GO" id="GO:0007059">
    <property type="term" value="P:chromosome segregation"/>
    <property type="evidence" value="ECO:0007669"/>
    <property type="project" value="UniProtKB-KW"/>
</dbReference>
<gene>
    <name evidence="12" type="ordered locus">TOL2_C25890</name>
    <name evidence="13" type="ordered locus">TOL2_C25980</name>
</gene>
<dbReference type="KEGG" id="dto:TOL2_C25890"/>
<evidence type="ECO:0000256" key="6">
    <source>
        <dbReference type="ARBA" id="ARBA00023125"/>
    </source>
</evidence>
<evidence type="ECO:0000256" key="1">
    <source>
        <dbReference type="ARBA" id="ARBA00004496"/>
    </source>
</evidence>